<evidence type="ECO:0000313" key="2">
    <source>
        <dbReference type="EMBL" id="KAK4541355.1"/>
    </source>
</evidence>
<evidence type="ECO:0000313" key="3">
    <source>
        <dbReference type="Proteomes" id="UP001324427"/>
    </source>
</evidence>
<dbReference type="AlphaFoldDB" id="A0AAV9J8I0"/>
<feature type="region of interest" description="Disordered" evidence="1">
    <location>
        <begin position="1"/>
        <end position="23"/>
    </location>
</feature>
<sequence>MAQNLRTSVTGRRTSSATSAVDHRKPKWAVDPYSYNIYMTNPRRSANHQGRGDPDYRMDNFAYDEAHLEQWQMPPGLEKRLPAELLANAVDWQKAGAALCTSLDRTHELYKVAMYYAYPDKSNNPFARRPSANEQAVAGASQSPASMTPQISMPTPILPATIASLEKLALTQSLQQQQEQASPVVKQVIGMETPPFSPIDSGACATPLSFDAKAQEKLALPDLVGIHSKLSPSQSPLQAFTPVTYAADFDANSWEFYLGKYDHEMVDAKECLHRLNGYGKKAEIVLLELKPELKPEIKLAVMDFTKWWETMRPKVRLCEERVKNLDVPKLEYVSFEWEMARARSMGQAHDGVMESS</sequence>
<reference evidence="2 3" key="1">
    <citation type="submission" date="2021-11" db="EMBL/GenBank/DDBJ databases">
        <title>Black yeast isolated from Biological Soil Crust.</title>
        <authorList>
            <person name="Kurbessoian T."/>
        </authorList>
    </citation>
    <scope>NUCLEOTIDE SEQUENCE [LARGE SCALE GENOMIC DNA]</scope>
    <source>
        <strain evidence="2 3">CCFEE 5522</strain>
    </source>
</reference>
<evidence type="ECO:0000256" key="1">
    <source>
        <dbReference type="SAM" id="MobiDB-lite"/>
    </source>
</evidence>
<proteinExistence type="predicted"/>
<dbReference type="Proteomes" id="UP001324427">
    <property type="component" value="Unassembled WGS sequence"/>
</dbReference>
<feature type="compositionally biased region" description="Polar residues" evidence="1">
    <location>
        <begin position="1"/>
        <end position="19"/>
    </location>
</feature>
<accession>A0AAV9J8I0</accession>
<dbReference type="EMBL" id="JAVFHQ010000054">
    <property type="protein sequence ID" value="KAK4541355.1"/>
    <property type="molecule type" value="Genomic_DNA"/>
</dbReference>
<comment type="caution">
    <text evidence="2">The sequence shown here is derived from an EMBL/GenBank/DDBJ whole genome shotgun (WGS) entry which is preliminary data.</text>
</comment>
<name>A0AAV9J8I0_9PEZI</name>
<keyword evidence="3" id="KW-1185">Reference proteome</keyword>
<protein>
    <submittedName>
        <fullName evidence="2">Uncharacterized protein</fullName>
    </submittedName>
</protein>
<organism evidence="2 3">
    <name type="scientific">Oleoguttula mirabilis</name>
    <dbReference type="NCBI Taxonomy" id="1507867"/>
    <lineage>
        <taxon>Eukaryota</taxon>
        <taxon>Fungi</taxon>
        <taxon>Dikarya</taxon>
        <taxon>Ascomycota</taxon>
        <taxon>Pezizomycotina</taxon>
        <taxon>Dothideomycetes</taxon>
        <taxon>Dothideomycetidae</taxon>
        <taxon>Mycosphaerellales</taxon>
        <taxon>Teratosphaeriaceae</taxon>
        <taxon>Oleoguttula</taxon>
    </lineage>
</organism>
<gene>
    <name evidence="2" type="ORF">LTR36_008113</name>
</gene>